<name>A0A401FWD9_9BACT</name>
<dbReference type="OrthoDB" id="996425at2"/>
<gene>
    <name evidence="1" type="ORF">DENIS_2214</name>
</gene>
<organism evidence="1 2">
    <name type="scientific">Desulfonema ishimotonii</name>
    <dbReference type="NCBI Taxonomy" id="45657"/>
    <lineage>
        <taxon>Bacteria</taxon>
        <taxon>Pseudomonadati</taxon>
        <taxon>Thermodesulfobacteriota</taxon>
        <taxon>Desulfobacteria</taxon>
        <taxon>Desulfobacterales</taxon>
        <taxon>Desulfococcaceae</taxon>
        <taxon>Desulfonema</taxon>
    </lineage>
</organism>
<keyword evidence="2" id="KW-1185">Reference proteome</keyword>
<evidence type="ECO:0000313" key="1">
    <source>
        <dbReference type="EMBL" id="GBC61254.1"/>
    </source>
</evidence>
<dbReference type="EMBL" id="BEXT01000001">
    <property type="protein sequence ID" value="GBC61254.1"/>
    <property type="molecule type" value="Genomic_DNA"/>
</dbReference>
<evidence type="ECO:0000313" key="2">
    <source>
        <dbReference type="Proteomes" id="UP000288096"/>
    </source>
</evidence>
<reference evidence="2" key="1">
    <citation type="submission" date="2017-11" db="EMBL/GenBank/DDBJ databases">
        <authorList>
            <person name="Watanabe M."/>
            <person name="Kojima H."/>
        </authorList>
    </citation>
    <scope>NUCLEOTIDE SEQUENCE [LARGE SCALE GENOMIC DNA]</scope>
    <source>
        <strain evidence="2">Tokyo 01</strain>
    </source>
</reference>
<accession>A0A401FWD9</accession>
<dbReference type="Proteomes" id="UP000288096">
    <property type="component" value="Unassembled WGS sequence"/>
</dbReference>
<reference evidence="2" key="2">
    <citation type="submission" date="2019-01" db="EMBL/GenBank/DDBJ databases">
        <title>Genome sequence of Desulfonema ishimotonii strain Tokyo 01.</title>
        <authorList>
            <person name="Fukui M."/>
        </authorList>
    </citation>
    <scope>NUCLEOTIDE SEQUENCE [LARGE SCALE GENOMIC DNA]</scope>
    <source>
        <strain evidence="2">Tokyo 01</strain>
    </source>
</reference>
<protein>
    <submittedName>
        <fullName evidence="1">Uncharacterized protein</fullName>
    </submittedName>
</protein>
<comment type="caution">
    <text evidence="1">The sequence shown here is derived from an EMBL/GenBank/DDBJ whole genome shotgun (WGS) entry which is preliminary data.</text>
</comment>
<sequence>MQKRIVLVIIGVLLLNVALAGDLKLKYKRYLNARFGYGISYPEGLLIPQGEADNGDGQKFLSEEHDVEMAVWGGNNALDETLHSRFLEHLQSKTNDHPNRNVTYKHLGRSWFVVSGFNGDKVFYNKTIFINDTFLVLHITYPKAKKTMLDPITSSISKSFKYLSTPKTEPLPTK</sequence>
<dbReference type="AlphaFoldDB" id="A0A401FWD9"/>
<dbReference type="RefSeq" id="WP_124328562.1">
    <property type="nucleotide sequence ID" value="NZ_BEXT01000001.1"/>
</dbReference>
<proteinExistence type="predicted"/>